<protein>
    <submittedName>
        <fullName evidence="1">Uncharacterized protein</fullName>
    </submittedName>
</protein>
<dbReference type="Proteomes" id="UP000717328">
    <property type="component" value="Unassembled WGS sequence"/>
</dbReference>
<keyword evidence="2" id="KW-1185">Reference proteome</keyword>
<evidence type="ECO:0000313" key="2">
    <source>
        <dbReference type="Proteomes" id="UP000717328"/>
    </source>
</evidence>
<proteinExistence type="predicted"/>
<reference evidence="1" key="1">
    <citation type="submission" date="2021-02" db="EMBL/GenBank/DDBJ databases">
        <authorList>
            <person name="Nieuwenhuis M."/>
            <person name="Van De Peppel L.J.J."/>
        </authorList>
    </citation>
    <scope>NUCLEOTIDE SEQUENCE</scope>
    <source>
        <strain evidence="1">D49</strain>
    </source>
</reference>
<dbReference type="EMBL" id="JABCKI010000045">
    <property type="protein sequence ID" value="KAG5653572.1"/>
    <property type="molecule type" value="Genomic_DNA"/>
</dbReference>
<sequence>MRLLKQWKGYKHMHLQCELPPYGQLSCSLILQNAYTQGNDGRIISNTSNSPRFRGTATLATACERSRQERLRKEAEKIAAAKKAAFVKATYTDKGAIAVDCTEFLTEKARIRKDYVPLGGSEFLGSGVGALDRLLAGPEHGLGLGARGRGWGEARG</sequence>
<comment type="caution">
    <text evidence="1">The sequence shown here is derived from an EMBL/GenBank/DDBJ whole genome shotgun (WGS) entry which is preliminary data.</text>
</comment>
<accession>A0A9P7GUZ9</accession>
<gene>
    <name evidence="1" type="ORF">H0H81_012261</name>
</gene>
<organism evidence="1 2">
    <name type="scientific">Sphagnurus paluster</name>
    <dbReference type="NCBI Taxonomy" id="117069"/>
    <lineage>
        <taxon>Eukaryota</taxon>
        <taxon>Fungi</taxon>
        <taxon>Dikarya</taxon>
        <taxon>Basidiomycota</taxon>
        <taxon>Agaricomycotina</taxon>
        <taxon>Agaricomycetes</taxon>
        <taxon>Agaricomycetidae</taxon>
        <taxon>Agaricales</taxon>
        <taxon>Tricholomatineae</taxon>
        <taxon>Lyophyllaceae</taxon>
        <taxon>Sphagnurus</taxon>
    </lineage>
</organism>
<evidence type="ECO:0000313" key="1">
    <source>
        <dbReference type="EMBL" id="KAG5653572.1"/>
    </source>
</evidence>
<dbReference type="AlphaFoldDB" id="A0A9P7GUZ9"/>
<name>A0A9P7GUZ9_9AGAR</name>
<reference evidence="1" key="2">
    <citation type="submission" date="2021-10" db="EMBL/GenBank/DDBJ databases">
        <title>Phylogenomics reveals ancestral predisposition of the termite-cultivated fungus Termitomyces towards a domesticated lifestyle.</title>
        <authorList>
            <person name="Auxier B."/>
            <person name="Grum-Grzhimaylo A."/>
            <person name="Cardenas M.E."/>
            <person name="Lodge J.D."/>
            <person name="Laessoe T."/>
            <person name="Pedersen O."/>
            <person name="Smith M.E."/>
            <person name="Kuyper T.W."/>
            <person name="Franco-Molano E.A."/>
            <person name="Baroni T.J."/>
            <person name="Aanen D.K."/>
        </authorList>
    </citation>
    <scope>NUCLEOTIDE SEQUENCE</scope>
    <source>
        <strain evidence="1">D49</strain>
    </source>
</reference>